<feature type="transmembrane region" description="Helical" evidence="1">
    <location>
        <begin position="113"/>
        <end position="135"/>
    </location>
</feature>
<sequence>MNSPTAVFAPSAAIPATRSPASMPMSDQTATGQATARRTIKLGNRLGRLWRWLGRTVATSFNLASLIALLAVAAAVPVIQLVTLGYTVGVAGRIASGQSVLSSMPGLRQAGRVGLAAIVVFVFALPTKMLVHWASVAGLLGSPPTTVFLLHLASWLAAGVTLVYLCWAWIRGGRLVDYLWPAPVRFVKSAWRPSTWSTAADRLWRLTGSFDAMGHLWLGIQTFVGTLIWLIPAMLIIAANRNGKTGLAGLIGVLSLLALGLAMFYLPMLQVQFARERRFRALFDVKAVRLTFRRSPWAYTAAMLVSLVLAPIPLYLLKIEATPREVVWLPCVVFVTFMLPARICAGLAMRRASRFTEVRRGFWPTTSRVLARLSMVPIVGLYLLFVYLSQYTSWDGLQTWIQQHAILVPYPFLGV</sequence>
<keyword evidence="1" id="KW-1133">Transmembrane helix</keyword>
<evidence type="ECO:0000313" key="3">
    <source>
        <dbReference type="Proteomes" id="UP000316476"/>
    </source>
</evidence>
<dbReference type="Proteomes" id="UP000316476">
    <property type="component" value="Unassembled WGS sequence"/>
</dbReference>
<feature type="transmembrane region" description="Helical" evidence="1">
    <location>
        <begin position="369"/>
        <end position="388"/>
    </location>
</feature>
<protein>
    <recommendedName>
        <fullName evidence="4">DUF4013 domain-containing protein</fullName>
    </recommendedName>
</protein>
<name>A0A5C6FZ93_9PLAN</name>
<dbReference type="AlphaFoldDB" id="A0A5C6FZ93"/>
<evidence type="ECO:0000256" key="1">
    <source>
        <dbReference type="SAM" id="Phobius"/>
    </source>
</evidence>
<feature type="transmembrane region" description="Helical" evidence="1">
    <location>
        <begin position="327"/>
        <end position="348"/>
    </location>
</feature>
<feature type="transmembrane region" description="Helical" evidence="1">
    <location>
        <begin position="245"/>
        <end position="268"/>
    </location>
</feature>
<feature type="transmembrane region" description="Helical" evidence="1">
    <location>
        <begin position="147"/>
        <end position="170"/>
    </location>
</feature>
<dbReference type="RefSeq" id="WP_197136600.1">
    <property type="nucleotide sequence ID" value="NZ_SJPZ01000001.1"/>
</dbReference>
<dbReference type="Pfam" id="PF13197">
    <property type="entry name" value="DUF4013"/>
    <property type="match status" value="1"/>
</dbReference>
<gene>
    <name evidence="2" type="ORF">V7x_18560</name>
</gene>
<feature type="transmembrane region" description="Helical" evidence="1">
    <location>
        <begin position="296"/>
        <end position="315"/>
    </location>
</feature>
<evidence type="ECO:0000313" key="2">
    <source>
        <dbReference type="EMBL" id="TWU66293.1"/>
    </source>
</evidence>
<keyword evidence="1" id="KW-0472">Membrane</keyword>
<accession>A0A5C6FZ93</accession>
<proteinExistence type="predicted"/>
<reference evidence="2 3" key="1">
    <citation type="submission" date="2019-02" db="EMBL/GenBank/DDBJ databases">
        <title>Deep-cultivation of Planctomycetes and their phenomic and genomic characterization uncovers novel biology.</title>
        <authorList>
            <person name="Wiegand S."/>
            <person name="Jogler M."/>
            <person name="Boedeker C."/>
            <person name="Pinto D."/>
            <person name="Vollmers J."/>
            <person name="Rivas-Marin E."/>
            <person name="Kohn T."/>
            <person name="Peeters S.H."/>
            <person name="Heuer A."/>
            <person name="Rast P."/>
            <person name="Oberbeckmann S."/>
            <person name="Bunk B."/>
            <person name="Jeske O."/>
            <person name="Meyerdierks A."/>
            <person name="Storesund J.E."/>
            <person name="Kallscheuer N."/>
            <person name="Luecker S."/>
            <person name="Lage O.M."/>
            <person name="Pohl T."/>
            <person name="Merkel B.J."/>
            <person name="Hornburger P."/>
            <person name="Mueller R.-W."/>
            <person name="Bruemmer F."/>
            <person name="Labrenz M."/>
            <person name="Spormann A.M."/>
            <person name="Op Den Camp H."/>
            <person name="Overmann J."/>
            <person name="Amann R."/>
            <person name="Jetten M.S.M."/>
            <person name="Mascher T."/>
            <person name="Medema M.H."/>
            <person name="Devos D.P."/>
            <person name="Kaster A.-K."/>
            <person name="Ovreas L."/>
            <person name="Rohde M."/>
            <person name="Galperin M.Y."/>
            <person name="Jogler C."/>
        </authorList>
    </citation>
    <scope>NUCLEOTIDE SEQUENCE [LARGE SCALE GENOMIC DNA]</scope>
    <source>
        <strain evidence="2 3">V7</strain>
    </source>
</reference>
<organism evidence="2 3">
    <name type="scientific">Crateriforma conspicua</name>
    <dbReference type="NCBI Taxonomy" id="2527996"/>
    <lineage>
        <taxon>Bacteria</taxon>
        <taxon>Pseudomonadati</taxon>
        <taxon>Planctomycetota</taxon>
        <taxon>Planctomycetia</taxon>
        <taxon>Planctomycetales</taxon>
        <taxon>Planctomycetaceae</taxon>
        <taxon>Crateriforma</taxon>
    </lineage>
</organism>
<evidence type="ECO:0008006" key="4">
    <source>
        <dbReference type="Google" id="ProtNLM"/>
    </source>
</evidence>
<comment type="caution">
    <text evidence="2">The sequence shown here is derived from an EMBL/GenBank/DDBJ whole genome shotgun (WGS) entry which is preliminary data.</text>
</comment>
<dbReference type="EMBL" id="SJPZ01000001">
    <property type="protein sequence ID" value="TWU66293.1"/>
    <property type="molecule type" value="Genomic_DNA"/>
</dbReference>
<dbReference type="InterPro" id="IPR025098">
    <property type="entry name" value="DUF4013"/>
</dbReference>
<feature type="transmembrane region" description="Helical" evidence="1">
    <location>
        <begin position="216"/>
        <end position="239"/>
    </location>
</feature>
<keyword evidence="1" id="KW-0812">Transmembrane</keyword>
<feature type="transmembrane region" description="Helical" evidence="1">
    <location>
        <begin position="63"/>
        <end position="92"/>
    </location>
</feature>